<dbReference type="InterPro" id="IPR029058">
    <property type="entry name" value="AB_hydrolase_fold"/>
</dbReference>
<reference evidence="8" key="1">
    <citation type="journal article" date="2023" name="Mol. Phylogenet. Evol.">
        <title>Genome-scale phylogeny and comparative genomics of the fungal order Sordariales.</title>
        <authorList>
            <person name="Hensen N."/>
            <person name="Bonometti L."/>
            <person name="Westerberg I."/>
            <person name="Brannstrom I.O."/>
            <person name="Guillou S."/>
            <person name="Cros-Aarteil S."/>
            <person name="Calhoun S."/>
            <person name="Haridas S."/>
            <person name="Kuo A."/>
            <person name="Mondo S."/>
            <person name="Pangilinan J."/>
            <person name="Riley R."/>
            <person name="LaButti K."/>
            <person name="Andreopoulos B."/>
            <person name="Lipzen A."/>
            <person name="Chen C."/>
            <person name="Yan M."/>
            <person name="Daum C."/>
            <person name="Ng V."/>
            <person name="Clum A."/>
            <person name="Steindorff A."/>
            <person name="Ohm R.A."/>
            <person name="Martin F."/>
            <person name="Silar P."/>
            <person name="Natvig D.O."/>
            <person name="Lalanne C."/>
            <person name="Gautier V."/>
            <person name="Ament-Velasquez S.L."/>
            <person name="Kruys A."/>
            <person name="Hutchinson M.I."/>
            <person name="Powell A.J."/>
            <person name="Barry K."/>
            <person name="Miller A.N."/>
            <person name="Grigoriev I.V."/>
            <person name="Debuchy R."/>
            <person name="Gladieux P."/>
            <person name="Hiltunen Thoren M."/>
            <person name="Johannesson H."/>
        </authorList>
    </citation>
    <scope>NUCLEOTIDE SEQUENCE</scope>
    <source>
        <strain evidence="8">CBS 359.72</strain>
    </source>
</reference>
<dbReference type="Proteomes" id="UP001303647">
    <property type="component" value="Unassembled WGS sequence"/>
</dbReference>
<keyword evidence="4 7" id="KW-0719">Serine esterase</keyword>
<dbReference type="InterPro" id="IPR000801">
    <property type="entry name" value="Esterase-like"/>
</dbReference>
<dbReference type="NCBIfam" id="TIGR02821">
    <property type="entry name" value="fghA_ester_D"/>
    <property type="match status" value="1"/>
</dbReference>
<gene>
    <name evidence="8" type="ORF">C7999DRAFT_11672</name>
</gene>
<comment type="similarity">
    <text evidence="1 7">Belongs to the esterase D family.</text>
</comment>
<dbReference type="AlphaFoldDB" id="A0AAN7CYR7"/>
<dbReference type="EMBL" id="MU857612">
    <property type="protein sequence ID" value="KAK4250536.1"/>
    <property type="molecule type" value="Genomic_DNA"/>
</dbReference>
<comment type="catalytic activity">
    <reaction evidence="7">
        <text>S-formylglutathione + H2O = formate + glutathione + H(+)</text>
        <dbReference type="Rhea" id="RHEA:14961"/>
        <dbReference type="ChEBI" id="CHEBI:15377"/>
        <dbReference type="ChEBI" id="CHEBI:15378"/>
        <dbReference type="ChEBI" id="CHEBI:15740"/>
        <dbReference type="ChEBI" id="CHEBI:57688"/>
        <dbReference type="ChEBI" id="CHEBI:57925"/>
        <dbReference type="EC" id="3.1.2.12"/>
    </reaction>
</comment>
<sequence>MAFETKATIASFGGKLFKLSHNSTETTTPMAVNLYLPPQSFTSDSPAKVPVLIYLSGLTCTPENCSEKGFFQHRASQLGLAVVYPDTSPRGLGHPGETDAWDFGVGAGFYVDAIRDPWRRGYRMESYVAHELPRALFSDPHYGRFLDADRVSITGHSMGGHGALTLYLKNPGLYRSVSAFAPIANPSRCPWGEKAFSGYLGDDREEWKKHDATELVKAWKGGDLKALVDVGTGDNFYKQGQLLPENLEKAAKEAGVEGLTVRYQEEYDHSYYFMATFSDDHVNHAAKHLGLL</sequence>
<protein>
    <recommendedName>
        <fullName evidence="3 7">S-formylglutathione hydrolase</fullName>
        <ecNumber evidence="2 7">3.1.2.12</ecNumber>
    </recommendedName>
</protein>
<dbReference type="Gene3D" id="3.40.50.1820">
    <property type="entry name" value="alpha/beta hydrolase"/>
    <property type="match status" value="1"/>
</dbReference>
<feature type="active site" description="Charge relay system" evidence="6">
    <location>
        <position position="269"/>
    </location>
</feature>
<dbReference type="PANTHER" id="PTHR10061">
    <property type="entry name" value="S-FORMYLGLUTATHIONE HYDROLASE"/>
    <property type="match status" value="1"/>
</dbReference>
<organism evidence="8 9">
    <name type="scientific">Corynascus novoguineensis</name>
    <dbReference type="NCBI Taxonomy" id="1126955"/>
    <lineage>
        <taxon>Eukaryota</taxon>
        <taxon>Fungi</taxon>
        <taxon>Dikarya</taxon>
        <taxon>Ascomycota</taxon>
        <taxon>Pezizomycotina</taxon>
        <taxon>Sordariomycetes</taxon>
        <taxon>Sordariomycetidae</taxon>
        <taxon>Sordariales</taxon>
        <taxon>Chaetomiaceae</taxon>
        <taxon>Corynascus</taxon>
    </lineage>
</organism>
<dbReference type="SUPFAM" id="SSF53474">
    <property type="entry name" value="alpha/beta-Hydrolases"/>
    <property type="match status" value="1"/>
</dbReference>
<dbReference type="FunFam" id="3.40.50.1820:FF:000002">
    <property type="entry name" value="S-formylglutathione hydrolase"/>
    <property type="match status" value="1"/>
</dbReference>
<proteinExistence type="inferred from homology"/>
<keyword evidence="9" id="KW-1185">Reference proteome</keyword>
<name>A0AAN7CYR7_9PEZI</name>
<dbReference type="GO" id="GO:0046294">
    <property type="term" value="P:formaldehyde catabolic process"/>
    <property type="evidence" value="ECO:0007669"/>
    <property type="project" value="InterPro"/>
</dbReference>
<keyword evidence="5 7" id="KW-0378">Hydrolase</keyword>
<dbReference type="EC" id="3.1.2.12" evidence="2 7"/>
<reference evidence="8" key="2">
    <citation type="submission" date="2023-05" db="EMBL/GenBank/DDBJ databases">
        <authorList>
            <consortium name="Lawrence Berkeley National Laboratory"/>
            <person name="Steindorff A."/>
            <person name="Hensen N."/>
            <person name="Bonometti L."/>
            <person name="Westerberg I."/>
            <person name="Brannstrom I.O."/>
            <person name="Guillou S."/>
            <person name="Cros-Aarteil S."/>
            <person name="Calhoun S."/>
            <person name="Haridas S."/>
            <person name="Kuo A."/>
            <person name="Mondo S."/>
            <person name="Pangilinan J."/>
            <person name="Riley R."/>
            <person name="Labutti K."/>
            <person name="Andreopoulos B."/>
            <person name="Lipzen A."/>
            <person name="Chen C."/>
            <person name="Yanf M."/>
            <person name="Daum C."/>
            <person name="Ng V."/>
            <person name="Clum A."/>
            <person name="Ohm R."/>
            <person name="Martin F."/>
            <person name="Silar P."/>
            <person name="Natvig D."/>
            <person name="Lalanne C."/>
            <person name="Gautier V."/>
            <person name="Ament-Velasquez S.L."/>
            <person name="Kruys A."/>
            <person name="Hutchinson M.I."/>
            <person name="Powell A.J."/>
            <person name="Barry K."/>
            <person name="Miller A.N."/>
            <person name="Grigoriev I.V."/>
            <person name="Debuchy R."/>
            <person name="Gladieux P."/>
            <person name="Thoren M.H."/>
            <person name="Johannesson H."/>
        </authorList>
    </citation>
    <scope>NUCLEOTIDE SEQUENCE</scope>
    <source>
        <strain evidence="8">CBS 359.72</strain>
    </source>
</reference>
<dbReference type="GO" id="GO:0018738">
    <property type="term" value="F:S-formylglutathione hydrolase activity"/>
    <property type="evidence" value="ECO:0007669"/>
    <property type="project" value="UniProtKB-EC"/>
</dbReference>
<evidence type="ECO:0000313" key="9">
    <source>
        <dbReference type="Proteomes" id="UP001303647"/>
    </source>
</evidence>
<evidence type="ECO:0000256" key="6">
    <source>
        <dbReference type="PIRSR" id="PIRSR614186-1"/>
    </source>
</evidence>
<dbReference type="GO" id="GO:0052689">
    <property type="term" value="F:carboxylic ester hydrolase activity"/>
    <property type="evidence" value="ECO:0007669"/>
    <property type="project" value="UniProtKB-KW"/>
</dbReference>
<evidence type="ECO:0000256" key="1">
    <source>
        <dbReference type="ARBA" id="ARBA00005622"/>
    </source>
</evidence>
<feature type="active site" description="Charge relay system" evidence="6">
    <location>
        <position position="157"/>
    </location>
</feature>
<comment type="caution">
    <text evidence="8">The sequence shown here is derived from an EMBL/GenBank/DDBJ whole genome shotgun (WGS) entry which is preliminary data.</text>
</comment>
<dbReference type="GO" id="GO:0005829">
    <property type="term" value="C:cytosol"/>
    <property type="evidence" value="ECO:0007669"/>
    <property type="project" value="TreeGrafter"/>
</dbReference>
<evidence type="ECO:0000256" key="4">
    <source>
        <dbReference type="ARBA" id="ARBA00022487"/>
    </source>
</evidence>
<evidence type="ECO:0000313" key="8">
    <source>
        <dbReference type="EMBL" id="KAK4250536.1"/>
    </source>
</evidence>
<dbReference type="Pfam" id="PF00756">
    <property type="entry name" value="Esterase"/>
    <property type="match status" value="1"/>
</dbReference>
<evidence type="ECO:0000256" key="5">
    <source>
        <dbReference type="ARBA" id="ARBA00022801"/>
    </source>
</evidence>
<evidence type="ECO:0000256" key="3">
    <source>
        <dbReference type="ARBA" id="ARBA00016774"/>
    </source>
</evidence>
<comment type="subcellular location">
    <subcellularLocation>
        <location evidence="7">Cytoplasm</location>
    </subcellularLocation>
</comment>
<evidence type="ECO:0000256" key="7">
    <source>
        <dbReference type="RuleBase" id="RU363068"/>
    </source>
</evidence>
<accession>A0AAN7CYR7</accession>
<evidence type="ECO:0000256" key="2">
    <source>
        <dbReference type="ARBA" id="ARBA00012479"/>
    </source>
</evidence>
<keyword evidence="7" id="KW-0963">Cytoplasm</keyword>
<comment type="function">
    <text evidence="7">Serine hydrolase involved in the detoxification of formaldehyde.</text>
</comment>
<feature type="active site" description="Charge relay system" evidence="6">
    <location>
        <position position="234"/>
    </location>
</feature>
<dbReference type="InterPro" id="IPR014186">
    <property type="entry name" value="S-formylglutathione_hydrol"/>
</dbReference>
<dbReference type="PANTHER" id="PTHR10061:SF0">
    <property type="entry name" value="S-FORMYLGLUTATHIONE HYDROLASE"/>
    <property type="match status" value="1"/>
</dbReference>